<dbReference type="SUPFAM" id="SSF54826">
    <property type="entry name" value="Enolase N-terminal domain-like"/>
    <property type="match status" value="1"/>
</dbReference>
<evidence type="ECO:0000259" key="2">
    <source>
        <dbReference type="SMART" id="SM00922"/>
    </source>
</evidence>
<dbReference type="SFLD" id="SFLDS00001">
    <property type="entry name" value="Enolase"/>
    <property type="match status" value="1"/>
</dbReference>
<dbReference type="Pfam" id="PF02746">
    <property type="entry name" value="MR_MLE_N"/>
    <property type="match status" value="1"/>
</dbReference>
<keyword evidence="1" id="KW-0456">Lyase</keyword>
<dbReference type="Gene3D" id="3.20.20.120">
    <property type="entry name" value="Enolase-like C-terminal domain"/>
    <property type="match status" value="1"/>
</dbReference>
<keyword evidence="4" id="KW-1185">Reference proteome</keyword>
<dbReference type="InterPro" id="IPR013342">
    <property type="entry name" value="Mandelate_racemase_C"/>
</dbReference>
<dbReference type="GO" id="GO:0016829">
    <property type="term" value="F:lyase activity"/>
    <property type="evidence" value="ECO:0007669"/>
    <property type="project" value="UniProtKB-KW"/>
</dbReference>
<evidence type="ECO:0000256" key="1">
    <source>
        <dbReference type="ARBA" id="ARBA00023239"/>
    </source>
</evidence>
<dbReference type="InterPro" id="IPR029065">
    <property type="entry name" value="Enolase_C-like"/>
</dbReference>
<dbReference type="InterPro" id="IPR036849">
    <property type="entry name" value="Enolase-like_C_sf"/>
</dbReference>
<dbReference type="SMART" id="SM00922">
    <property type="entry name" value="MR_MLE"/>
    <property type="match status" value="1"/>
</dbReference>
<dbReference type="PANTHER" id="PTHR48080:SF2">
    <property type="entry name" value="D-GALACTONATE DEHYDRATASE"/>
    <property type="match status" value="1"/>
</dbReference>
<gene>
    <name evidence="3" type="ORF">GCM10007981_03740</name>
</gene>
<dbReference type="PANTHER" id="PTHR48080">
    <property type="entry name" value="D-GALACTONATE DEHYDRATASE-RELATED"/>
    <property type="match status" value="1"/>
</dbReference>
<accession>A0A830GTL1</accession>
<dbReference type="Pfam" id="PF13378">
    <property type="entry name" value="MR_MLE_C"/>
    <property type="match status" value="1"/>
</dbReference>
<evidence type="ECO:0000313" key="3">
    <source>
        <dbReference type="EMBL" id="GGP19560.1"/>
    </source>
</evidence>
<dbReference type="RefSeq" id="WP_188595760.1">
    <property type="nucleotide sequence ID" value="NZ_BMNL01000001.1"/>
</dbReference>
<name>A0A830GTL1_9CREN</name>
<reference evidence="3" key="2">
    <citation type="submission" date="2020-09" db="EMBL/GenBank/DDBJ databases">
        <authorList>
            <person name="Sun Q."/>
            <person name="Ohkuma M."/>
        </authorList>
    </citation>
    <scope>NUCLEOTIDE SEQUENCE</scope>
    <source>
        <strain evidence="3">JCM 10088</strain>
    </source>
</reference>
<dbReference type="SFLD" id="SFLDG00179">
    <property type="entry name" value="mandelate_racemase"/>
    <property type="match status" value="1"/>
</dbReference>
<proteinExistence type="predicted"/>
<dbReference type="SUPFAM" id="SSF51604">
    <property type="entry name" value="Enolase C-terminal domain-like"/>
    <property type="match status" value="1"/>
</dbReference>
<dbReference type="EMBL" id="BMNL01000001">
    <property type="protein sequence ID" value="GGP19560.1"/>
    <property type="molecule type" value="Genomic_DNA"/>
</dbReference>
<dbReference type="InterPro" id="IPR013341">
    <property type="entry name" value="Mandelate_racemase_N_dom"/>
</dbReference>
<protein>
    <submittedName>
        <fullName evidence="3">Dehydratase</fullName>
    </submittedName>
</protein>
<comment type="caution">
    <text evidence="3">The sequence shown here is derived from an EMBL/GenBank/DDBJ whole genome shotgun (WGS) entry which is preliminary data.</text>
</comment>
<dbReference type="CDD" id="cd03316">
    <property type="entry name" value="MR_like"/>
    <property type="match status" value="1"/>
</dbReference>
<dbReference type="Proteomes" id="UP000610960">
    <property type="component" value="Unassembled WGS sequence"/>
</dbReference>
<dbReference type="InterPro" id="IPR034593">
    <property type="entry name" value="DgoD-like"/>
</dbReference>
<feature type="domain" description="Mandelate racemase/muconate lactonizing enzyme C-terminal" evidence="2">
    <location>
        <begin position="130"/>
        <end position="235"/>
    </location>
</feature>
<dbReference type="AlphaFoldDB" id="A0A830GTL1"/>
<dbReference type="InterPro" id="IPR029017">
    <property type="entry name" value="Enolase-like_N"/>
</dbReference>
<reference evidence="3" key="1">
    <citation type="journal article" date="2014" name="Int. J. Syst. Evol. Microbiol.">
        <title>Complete genome sequence of Corynebacterium casei LMG S-19264T (=DSM 44701T), isolated from a smear-ripened cheese.</title>
        <authorList>
            <consortium name="US DOE Joint Genome Institute (JGI-PGF)"/>
            <person name="Walter F."/>
            <person name="Albersmeier A."/>
            <person name="Kalinowski J."/>
            <person name="Ruckert C."/>
        </authorList>
    </citation>
    <scope>NUCLEOTIDE SEQUENCE</scope>
    <source>
        <strain evidence="3">JCM 10088</strain>
    </source>
</reference>
<dbReference type="OrthoDB" id="42605at2157"/>
<organism evidence="3 4">
    <name type="scientific">Thermocladium modestius</name>
    <dbReference type="NCBI Taxonomy" id="62609"/>
    <lineage>
        <taxon>Archaea</taxon>
        <taxon>Thermoproteota</taxon>
        <taxon>Thermoprotei</taxon>
        <taxon>Thermoproteales</taxon>
        <taxon>Thermoproteaceae</taxon>
        <taxon>Thermocladium</taxon>
    </lineage>
</organism>
<dbReference type="Gene3D" id="3.30.390.10">
    <property type="entry name" value="Enolase-like, N-terminal domain"/>
    <property type="match status" value="1"/>
</dbReference>
<evidence type="ECO:0000313" key="4">
    <source>
        <dbReference type="Proteomes" id="UP000610960"/>
    </source>
</evidence>
<sequence length="380" mass="42038">MKITKIDTFLVSAVWRNFVIVRLETDEGVVGYGEGTMGDFEKTIAAAVNDFAPFLIGREIEINKITNFLNRNFFWRHGPILSTAISAIEQAMWDAVGKSLKKPVYELLGGRSIDRLRVYANGFISGAQEPEKFAEAAVDVVKQGFTALKFDPFGAAGPTISSEDFKAAIKRIEAVRNAVGDNVDIMIEAHGRFNVRTAINIAHAIEEFNPFWLEEPVPEENIISMREVKQASRVPIATGERLTSVGRFWDLLSSNAADIIQPDVCHVGGIRAFSHVAAMADVNNVAVAPHNPNGPIATAASINALSTVPNALILEYWLDAQTVRRSLVKEYFDISDGYLHPSSKPGLGIEVNEEALTKYQYKKMHLEYFSSDYKYYGDTA</sequence>